<keyword evidence="3" id="KW-0812">Transmembrane</keyword>
<evidence type="ECO:0000256" key="2">
    <source>
        <dbReference type="ARBA" id="ARBA00012528"/>
    </source>
</evidence>
<keyword evidence="3" id="KW-0472">Membrane</keyword>
<evidence type="ECO:0000313" key="5">
    <source>
        <dbReference type="EMBL" id="RFA33752.1"/>
    </source>
</evidence>
<dbReference type="Pfam" id="PF00990">
    <property type="entry name" value="GGDEF"/>
    <property type="match status" value="1"/>
</dbReference>
<reference evidence="6" key="1">
    <citation type="submission" date="2017-05" db="EMBL/GenBank/DDBJ databases">
        <authorList>
            <person name="Sharma S."/>
            <person name="Sidhu C."/>
            <person name="Pinnaka A.K."/>
        </authorList>
    </citation>
    <scope>NUCLEOTIDE SEQUENCE [LARGE SCALE GENOMIC DNA]</scope>
    <source>
        <strain evidence="6">AK93</strain>
    </source>
</reference>
<accession>A0A3E0WLB6</accession>
<dbReference type="Gene3D" id="3.30.70.270">
    <property type="match status" value="1"/>
</dbReference>
<dbReference type="NCBIfam" id="TIGR00254">
    <property type="entry name" value="GGDEF"/>
    <property type="match status" value="1"/>
</dbReference>
<comment type="caution">
    <text evidence="5">The sequence shown here is derived from an EMBL/GenBank/DDBJ whole genome shotgun (WGS) entry which is preliminary data.</text>
</comment>
<dbReference type="CDD" id="cd01949">
    <property type="entry name" value="GGDEF"/>
    <property type="match status" value="1"/>
</dbReference>
<dbReference type="GO" id="GO:0043709">
    <property type="term" value="P:cell adhesion involved in single-species biofilm formation"/>
    <property type="evidence" value="ECO:0007669"/>
    <property type="project" value="TreeGrafter"/>
</dbReference>
<feature type="transmembrane region" description="Helical" evidence="3">
    <location>
        <begin position="56"/>
        <end position="78"/>
    </location>
</feature>
<feature type="domain" description="GGDEF" evidence="4">
    <location>
        <begin position="214"/>
        <end position="343"/>
    </location>
</feature>
<dbReference type="SUPFAM" id="SSF55073">
    <property type="entry name" value="Nucleotide cyclase"/>
    <property type="match status" value="1"/>
</dbReference>
<feature type="transmembrane region" description="Helical" evidence="3">
    <location>
        <begin position="29"/>
        <end position="49"/>
    </location>
</feature>
<dbReference type="AlphaFoldDB" id="A0A3E0WLB6"/>
<dbReference type="EC" id="2.7.7.65" evidence="2"/>
<feature type="transmembrane region" description="Helical" evidence="3">
    <location>
        <begin position="152"/>
        <end position="170"/>
    </location>
</feature>
<dbReference type="GO" id="GO:1902201">
    <property type="term" value="P:negative regulation of bacterial-type flagellum-dependent cell motility"/>
    <property type="evidence" value="ECO:0007669"/>
    <property type="project" value="TreeGrafter"/>
</dbReference>
<dbReference type="InterPro" id="IPR000160">
    <property type="entry name" value="GGDEF_dom"/>
</dbReference>
<evidence type="ECO:0000256" key="3">
    <source>
        <dbReference type="SAM" id="Phobius"/>
    </source>
</evidence>
<dbReference type="Proteomes" id="UP000256763">
    <property type="component" value="Unassembled WGS sequence"/>
</dbReference>
<dbReference type="SMART" id="SM00267">
    <property type="entry name" value="GGDEF"/>
    <property type="match status" value="1"/>
</dbReference>
<organism evidence="5 6">
    <name type="scientific">Alkalilimnicola ehrlichii</name>
    <dbReference type="NCBI Taxonomy" id="351052"/>
    <lineage>
        <taxon>Bacteria</taxon>
        <taxon>Pseudomonadati</taxon>
        <taxon>Pseudomonadota</taxon>
        <taxon>Gammaproteobacteria</taxon>
        <taxon>Chromatiales</taxon>
        <taxon>Ectothiorhodospiraceae</taxon>
        <taxon>Alkalilimnicola</taxon>
    </lineage>
</organism>
<keyword evidence="3" id="KW-1133">Transmembrane helix</keyword>
<evidence type="ECO:0000259" key="4">
    <source>
        <dbReference type="PROSITE" id="PS50887"/>
    </source>
</evidence>
<feature type="transmembrane region" description="Helical" evidence="3">
    <location>
        <begin position="110"/>
        <end position="140"/>
    </location>
</feature>
<dbReference type="EMBL" id="NFZW01000019">
    <property type="protein sequence ID" value="RFA33752.1"/>
    <property type="molecule type" value="Genomic_DNA"/>
</dbReference>
<evidence type="ECO:0000313" key="6">
    <source>
        <dbReference type="Proteomes" id="UP000256763"/>
    </source>
</evidence>
<dbReference type="InterPro" id="IPR029787">
    <property type="entry name" value="Nucleotide_cyclase"/>
</dbReference>
<comment type="cofactor">
    <cofactor evidence="1">
        <name>Mg(2+)</name>
        <dbReference type="ChEBI" id="CHEBI:18420"/>
    </cofactor>
</comment>
<evidence type="ECO:0000256" key="1">
    <source>
        <dbReference type="ARBA" id="ARBA00001946"/>
    </source>
</evidence>
<sequence length="358" mass="39616">MAQRSMTASVLCRLGESMGLQSIVEDFRLAILTLLGACAVFGLFPFAIYRLLAGDYLIGILDALIVFIIAGGVAHAWWSGRVELGARLIVCVTCSGGLLMALLHGDGGLFWLYVVFVANFCLVRARLAVALTAGTIAVLLLVGTPFESDLHAWAFVTTSSMVCAFILIFVKQAERQQRRLREFATRDPLTGVGNRRTMEEELQIAIAAKERDEAGYGVIMFDLDHFKRINDRFGHDEGDRLLIKVCEIVRRRSRRNDRLFRFGGEEFVVLLSGIDVHGLYVAAEQLRQSLEDELKDVADGVTASFGAALLQPKETQDEWLRRADRALYRAKASGRNRVALAECSRKRAVISNTDGSPS</sequence>
<dbReference type="GO" id="GO:0052621">
    <property type="term" value="F:diguanylate cyclase activity"/>
    <property type="evidence" value="ECO:0007669"/>
    <property type="project" value="UniProtKB-EC"/>
</dbReference>
<protein>
    <recommendedName>
        <fullName evidence="2">diguanylate cyclase</fullName>
        <ecNumber evidence="2">2.7.7.65</ecNumber>
    </recommendedName>
</protein>
<dbReference type="InterPro" id="IPR043128">
    <property type="entry name" value="Rev_trsase/Diguanyl_cyclase"/>
</dbReference>
<dbReference type="GO" id="GO:0005886">
    <property type="term" value="C:plasma membrane"/>
    <property type="evidence" value="ECO:0007669"/>
    <property type="project" value="TreeGrafter"/>
</dbReference>
<name>A0A3E0WLB6_9GAMM</name>
<dbReference type="PANTHER" id="PTHR45138">
    <property type="entry name" value="REGULATORY COMPONENTS OF SENSORY TRANSDUCTION SYSTEM"/>
    <property type="match status" value="1"/>
</dbReference>
<gene>
    <name evidence="5" type="ORF">CAL65_16530</name>
</gene>
<proteinExistence type="predicted"/>
<dbReference type="PANTHER" id="PTHR45138:SF24">
    <property type="entry name" value="DIGUANYLATE CYCLASE DGCC-RELATED"/>
    <property type="match status" value="1"/>
</dbReference>
<dbReference type="OrthoDB" id="9812260at2"/>
<keyword evidence="6" id="KW-1185">Reference proteome</keyword>
<dbReference type="PROSITE" id="PS50887">
    <property type="entry name" value="GGDEF"/>
    <property type="match status" value="1"/>
</dbReference>
<dbReference type="InterPro" id="IPR050469">
    <property type="entry name" value="Diguanylate_Cyclase"/>
</dbReference>
<dbReference type="FunFam" id="3.30.70.270:FF:000001">
    <property type="entry name" value="Diguanylate cyclase domain protein"/>
    <property type="match status" value="1"/>
</dbReference>